<dbReference type="EMBL" id="QGNW01000038">
    <property type="protein sequence ID" value="RVX09327.1"/>
    <property type="molecule type" value="Genomic_DNA"/>
</dbReference>
<accession>A0A438JK62</accession>
<dbReference type="AlphaFoldDB" id="A0A438JK62"/>
<keyword evidence="1" id="KW-1133">Transmembrane helix</keyword>
<evidence type="ECO:0000256" key="1">
    <source>
        <dbReference type="SAM" id="Phobius"/>
    </source>
</evidence>
<dbReference type="Proteomes" id="UP000288805">
    <property type="component" value="Unassembled WGS sequence"/>
</dbReference>
<keyword evidence="1" id="KW-0472">Membrane</keyword>
<reference evidence="3 4" key="1">
    <citation type="journal article" date="2018" name="PLoS Genet.">
        <title>Population sequencing reveals clonal diversity and ancestral inbreeding in the grapevine cultivar Chardonnay.</title>
        <authorList>
            <person name="Roach M.J."/>
            <person name="Johnson D.L."/>
            <person name="Bohlmann J."/>
            <person name="van Vuuren H.J."/>
            <person name="Jones S.J."/>
            <person name="Pretorius I.S."/>
            <person name="Schmidt S.A."/>
            <person name="Borneman A.R."/>
        </authorList>
    </citation>
    <scope>NUCLEOTIDE SEQUENCE [LARGE SCALE GENOMIC DNA]</scope>
    <source>
        <strain evidence="4">cv. Chardonnay</strain>
        <tissue evidence="3">Leaf</tissue>
    </source>
</reference>
<dbReference type="Pfam" id="PF13966">
    <property type="entry name" value="zf-RVT"/>
    <property type="match status" value="1"/>
</dbReference>
<keyword evidence="1" id="KW-0812">Transmembrane</keyword>
<dbReference type="PANTHER" id="PTHR33116:SF85">
    <property type="entry name" value="REVERSE TRANSCRIPTASE ZINC-BINDING DOMAIN-CONTAINING PROTEIN"/>
    <property type="match status" value="1"/>
</dbReference>
<protein>
    <submittedName>
        <fullName evidence="3">Putative ribonuclease H protein</fullName>
    </submittedName>
</protein>
<comment type="caution">
    <text evidence="3">The sequence shown here is derived from an EMBL/GenBank/DDBJ whole genome shotgun (WGS) entry which is preliminary data.</text>
</comment>
<gene>
    <name evidence="3" type="primary">VvCHDp000001_77</name>
    <name evidence="3" type="ORF">CK203_015258</name>
</gene>
<evidence type="ECO:0000313" key="3">
    <source>
        <dbReference type="EMBL" id="RVX09327.1"/>
    </source>
</evidence>
<evidence type="ECO:0000259" key="2">
    <source>
        <dbReference type="Pfam" id="PF13966"/>
    </source>
</evidence>
<dbReference type="PANTHER" id="PTHR33116">
    <property type="entry name" value="REVERSE TRANSCRIPTASE ZINC-BINDING DOMAIN-CONTAINING PROTEIN-RELATED-RELATED"/>
    <property type="match status" value="1"/>
</dbReference>
<name>A0A438JK62_VITVI</name>
<organism evidence="3 4">
    <name type="scientific">Vitis vinifera</name>
    <name type="common">Grape</name>
    <dbReference type="NCBI Taxonomy" id="29760"/>
    <lineage>
        <taxon>Eukaryota</taxon>
        <taxon>Viridiplantae</taxon>
        <taxon>Streptophyta</taxon>
        <taxon>Embryophyta</taxon>
        <taxon>Tracheophyta</taxon>
        <taxon>Spermatophyta</taxon>
        <taxon>Magnoliopsida</taxon>
        <taxon>eudicotyledons</taxon>
        <taxon>Gunneridae</taxon>
        <taxon>Pentapetalae</taxon>
        <taxon>rosids</taxon>
        <taxon>Vitales</taxon>
        <taxon>Vitaceae</taxon>
        <taxon>Viteae</taxon>
        <taxon>Vitis</taxon>
    </lineage>
</organism>
<proteinExistence type="predicted"/>
<dbReference type="InterPro" id="IPR026960">
    <property type="entry name" value="RVT-Znf"/>
</dbReference>
<feature type="domain" description="Reverse transcriptase zinc-binding" evidence="2">
    <location>
        <begin position="443"/>
        <end position="522"/>
    </location>
</feature>
<sequence length="543" mass="60206">MLSQLIHCMFSTSEAIFLVEADGYSVGCEDKFPSLELGVGRKPSTSSGSSSLIKEGGVLLDLANSLGLQREQIKGCFAEGEGNCDGLEGLVPDNVMVVGSDESLNDLSFQKLVSFSELLGLLVEGFEKEVESLLRELEVRKGHKVVEKGEDAARVGGSRPLSGLASAKMGVGRALCCGMVGCLFSFLMLFGVPCILRFLFLPVGRVENTELLAAELGCKVRSLPSTYLGLPLGASHKSVKVWDGVEERMRKKLALWKGQFISKEEESLSSGRGALEKRPHLVKWAVVCTHKKMGGLGIRNLSILNRALLCKWSWRFAVERDSYWKLIISTKYGVERGGWSTCGAREGHGVGLWKEISKEGLLLLNNVSFLVGIGKRVSSKDAWVADYWDPMGEEEGGLHFSLDLSTIGRWREVERLLSSIQGKRLDADGEDRMLWKGTKNEIFTVKSLYKSLAHSCAVSFPGNIFWSPHVPSKVSFFAWEASWEKVLTQDQLKRRGWILANRCCLCCIEEETINHILVHCSRRRFCGILCFLFLGLIGCCRFR</sequence>
<evidence type="ECO:0000313" key="4">
    <source>
        <dbReference type="Proteomes" id="UP000288805"/>
    </source>
</evidence>
<feature type="transmembrane region" description="Helical" evidence="1">
    <location>
        <begin position="174"/>
        <end position="200"/>
    </location>
</feature>